<dbReference type="KEGG" id="bmeg:BG04_5371"/>
<keyword evidence="4" id="KW-1003">Cell membrane</keyword>
<keyword evidence="9" id="KW-0472">Membrane</keyword>
<evidence type="ECO:0000256" key="1">
    <source>
        <dbReference type="ARBA" id="ARBA00004202"/>
    </source>
</evidence>
<gene>
    <name evidence="10" type="ORF">BG04_5371</name>
</gene>
<evidence type="ECO:0000256" key="7">
    <source>
        <dbReference type="ARBA" id="ARBA00022840"/>
    </source>
</evidence>
<name>A0A0B6AEA7_PRIM2</name>
<organism evidence="10 11">
    <name type="scientific">Priestia megaterium (strain ATCC 14581 / DSM 32 / CCUG 1817 / JCM 2506 / NBRC 15308 / NCIMB 9376 / NCTC 10342 / NRRL B-14308 / VKM B-512 / Ford 19)</name>
    <name type="common">Bacillus megaterium</name>
    <dbReference type="NCBI Taxonomy" id="1348623"/>
    <lineage>
        <taxon>Bacteria</taxon>
        <taxon>Bacillati</taxon>
        <taxon>Bacillota</taxon>
        <taxon>Bacilli</taxon>
        <taxon>Bacillales</taxon>
        <taxon>Bacillaceae</taxon>
        <taxon>Priestia</taxon>
    </lineage>
</organism>
<dbReference type="PROSITE" id="PS50893">
    <property type="entry name" value="ABC_TRANSPORTER_2"/>
    <property type="match status" value="1"/>
</dbReference>
<dbReference type="CDD" id="cd03257">
    <property type="entry name" value="ABC_NikE_OppD_transporters"/>
    <property type="match status" value="1"/>
</dbReference>
<dbReference type="InterPro" id="IPR003593">
    <property type="entry name" value="AAA+_ATPase"/>
</dbReference>
<keyword evidence="3" id="KW-0813">Transport</keyword>
<evidence type="ECO:0000313" key="11">
    <source>
        <dbReference type="Proteomes" id="UP000031829"/>
    </source>
</evidence>
<dbReference type="SMART" id="SM00382">
    <property type="entry name" value="AAA"/>
    <property type="match status" value="1"/>
</dbReference>
<dbReference type="GO" id="GO:0005886">
    <property type="term" value="C:plasma membrane"/>
    <property type="evidence" value="ECO:0007669"/>
    <property type="project" value="UniProtKB-SubCell"/>
</dbReference>
<dbReference type="InterPro" id="IPR003439">
    <property type="entry name" value="ABC_transporter-like_ATP-bd"/>
</dbReference>
<sequence>MIVIVLEIKHLAIHNKTKQIVKDVSFTIEQGQWMALVGESGSGKSITAASIGGLLPSGVTLKGGSIIFKQEGYAPILGKDISYIFQDYRSAFTPFLTIGKQFDETIRTHSKLAKKDRTAAIFQALKAVNLPNERVYKSYASQLSGGQLQPSQLSGGQLQRAAIALALVMKPALIIADEPTTALDSVLAAEVLQLLHKLKEATGCAILFITHDLRHVRKYADRAAIMLAGEIVEENSIESLFHAPHHFYTKKLFNAIPSLQKTPDRLLDMQKKVLI</sequence>
<dbReference type="PROSITE" id="PS00211">
    <property type="entry name" value="ABC_TRANSPORTER_1"/>
    <property type="match status" value="1"/>
</dbReference>
<dbReference type="Pfam" id="PF00005">
    <property type="entry name" value="ABC_tran"/>
    <property type="match status" value="1"/>
</dbReference>
<keyword evidence="5" id="KW-0997">Cell inner membrane</keyword>
<evidence type="ECO:0000256" key="4">
    <source>
        <dbReference type="ARBA" id="ARBA00022475"/>
    </source>
</evidence>
<keyword evidence="8" id="KW-1278">Translocase</keyword>
<dbReference type="InterPro" id="IPR027417">
    <property type="entry name" value="P-loop_NTPase"/>
</dbReference>
<dbReference type="GO" id="GO:0005524">
    <property type="term" value="F:ATP binding"/>
    <property type="evidence" value="ECO:0007669"/>
    <property type="project" value="UniProtKB-KW"/>
</dbReference>
<dbReference type="EMBL" id="CP009920">
    <property type="protein sequence ID" value="AJI21841.1"/>
    <property type="molecule type" value="Genomic_DNA"/>
</dbReference>
<evidence type="ECO:0000256" key="6">
    <source>
        <dbReference type="ARBA" id="ARBA00022741"/>
    </source>
</evidence>
<protein>
    <submittedName>
        <fullName evidence="10">ABC transporter family protein</fullName>
    </submittedName>
</protein>
<proteinExistence type="inferred from homology"/>
<evidence type="ECO:0000256" key="2">
    <source>
        <dbReference type="ARBA" id="ARBA00005417"/>
    </source>
</evidence>
<dbReference type="SUPFAM" id="SSF52540">
    <property type="entry name" value="P-loop containing nucleoside triphosphate hydrolases"/>
    <property type="match status" value="1"/>
</dbReference>
<reference evidence="10 11" key="1">
    <citation type="journal article" date="2015" name="Genome Announc.">
        <title>Complete genome sequences for 35 biothreat assay-relevant bacillus species.</title>
        <authorList>
            <person name="Johnson S.L."/>
            <person name="Daligault H.E."/>
            <person name="Davenport K.W."/>
            <person name="Jaissle J."/>
            <person name="Frey K.G."/>
            <person name="Ladner J.T."/>
            <person name="Broomall S.M."/>
            <person name="Bishop-Lilly K.A."/>
            <person name="Bruce D.C."/>
            <person name="Gibbons H.S."/>
            <person name="Coyne S.R."/>
            <person name="Lo C.C."/>
            <person name="Meincke L."/>
            <person name="Munk A.C."/>
            <person name="Koroleva G.I."/>
            <person name="Rosenzweig C.N."/>
            <person name="Palacios G.F."/>
            <person name="Redden C.L."/>
            <person name="Minogue T.D."/>
            <person name="Chain P.S."/>
        </authorList>
    </citation>
    <scope>NUCLEOTIDE SEQUENCE [LARGE SCALE GENOMIC DNA]</scope>
    <source>
        <strain evidence="11">ATCC 14581 / DSM 32 / JCM 2506 / NBRC 15308 / NCIMB 9376 / NCTC 10342 / NRRL B-14308 / VKM B-512</strain>
    </source>
</reference>
<evidence type="ECO:0000256" key="8">
    <source>
        <dbReference type="ARBA" id="ARBA00022967"/>
    </source>
</evidence>
<keyword evidence="7" id="KW-0067">ATP-binding</keyword>
<dbReference type="RefSeq" id="WP_034651055.1">
    <property type="nucleotide sequence ID" value="NZ_BCVB01000011.1"/>
</dbReference>
<dbReference type="InterPro" id="IPR017871">
    <property type="entry name" value="ABC_transporter-like_CS"/>
</dbReference>
<comment type="similarity">
    <text evidence="2">Belongs to the ABC transporter superfamily.</text>
</comment>
<dbReference type="PANTHER" id="PTHR43297">
    <property type="entry name" value="OLIGOPEPTIDE TRANSPORT ATP-BINDING PROTEIN APPD"/>
    <property type="match status" value="1"/>
</dbReference>
<keyword evidence="6" id="KW-0547">Nucleotide-binding</keyword>
<evidence type="ECO:0000313" key="10">
    <source>
        <dbReference type="EMBL" id="AJI21841.1"/>
    </source>
</evidence>
<dbReference type="GO" id="GO:0016887">
    <property type="term" value="F:ATP hydrolysis activity"/>
    <property type="evidence" value="ECO:0007669"/>
    <property type="project" value="InterPro"/>
</dbReference>
<dbReference type="Gene3D" id="3.40.50.300">
    <property type="entry name" value="P-loop containing nucleotide triphosphate hydrolases"/>
    <property type="match status" value="1"/>
</dbReference>
<dbReference type="HOGENOM" id="CLU_000604_1_23_9"/>
<accession>A0A0B6AEA7</accession>
<dbReference type="PANTHER" id="PTHR43297:SF14">
    <property type="entry name" value="ATPASE AAA-TYPE CORE DOMAIN-CONTAINING PROTEIN"/>
    <property type="match status" value="1"/>
</dbReference>
<dbReference type="InterPro" id="IPR050388">
    <property type="entry name" value="ABC_Ni/Peptide_Import"/>
</dbReference>
<dbReference type="AlphaFoldDB" id="A0A0B6AEA7"/>
<dbReference type="Proteomes" id="UP000031829">
    <property type="component" value="Chromosome"/>
</dbReference>
<comment type="subcellular location">
    <subcellularLocation>
        <location evidence="1">Cell membrane</location>
        <topology evidence="1">Peripheral membrane protein</topology>
    </subcellularLocation>
</comment>
<evidence type="ECO:0000256" key="5">
    <source>
        <dbReference type="ARBA" id="ARBA00022519"/>
    </source>
</evidence>
<evidence type="ECO:0000256" key="9">
    <source>
        <dbReference type="ARBA" id="ARBA00023136"/>
    </source>
</evidence>
<evidence type="ECO:0000256" key="3">
    <source>
        <dbReference type="ARBA" id="ARBA00022448"/>
    </source>
</evidence>
<dbReference type="GeneID" id="93643319"/>